<name>A0ABP2PQT5_9BURK</name>
<sequence length="428" mass="46032">MKAPPRDSAQTASIFKTRSFQFLVDAVGAENIAIALESNMTRVGELMKGERFTPETAFHMETTLGLPHGFFDQPNPALAAETIARLKSPLDFIQTDDGPDVESEALKPASALNVNEQPFIKDSLSEEAQMPKKVAGGSPRAVKNSRSEMPEQPKPRASLKASPSKDKASPKTPQQQPLALSDSAEVENIRRANLHVLTSRNGSKVRLGVVMEMSGFNIADRLHGKKRMDSLEANRFTERLGLPGGWLDTPRSEAEIPESVSRMLTPASRGRVSAQQHEPLATATDDGASGTKFTKAKARTGRARAGDLGDSESSSPVSADAAREQQTIVVNPQDHVNEFTDDLAGRPLEESNGEAPAATPPILESFPAPAIPQRNPVPLPFSTVTSLDNLHGIEPIAEALIKTLAGKARTGRLDELKALELLQQAVLL</sequence>
<gene>
    <name evidence="2" type="ORF">WQE_18699</name>
</gene>
<proteinExistence type="predicted"/>
<accession>A0ABP2PQT5</accession>
<keyword evidence="3" id="KW-1185">Reference proteome</keyword>
<evidence type="ECO:0000313" key="2">
    <source>
        <dbReference type="EMBL" id="EIM99510.1"/>
    </source>
</evidence>
<organism evidence="2 3">
    <name type="scientific">Paraburkholderia hospita</name>
    <dbReference type="NCBI Taxonomy" id="169430"/>
    <lineage>
        <taxon>Bacteria</taxon>
        <taxon>Pseudomonadati</taxon>
        <taxon>Pseudomonadota</taxon>
        <taxon>Betaproteobacteria</taxon>
        <taxon>Burkholderiales</taxon>
        <taxon>Burkholderiaceae</taxon>
        <taxon>Paraburkholderia</taxon>
    </lineage>
</organism>
<dbReference type="Proteomes" id="UP000004980">
    <property type="component" value="Unassembled WGS sequence"/>
</dbReference>
<evidence type="ECO:0000256" key="1">
    <source>
        <dbReference type="SAM" id="MobiDB-lite"/>
    </source>
</evidence>
<comment type="caution">
    <text evidence="2">The sequence shown here is derived from an EMBL/GenBank/DDBJ whole genome shotgun (WGS) entry which is preliminary data.</text>
</comment>
<feature type="region of interest" description="Disordered" evidence="1">
    <location>
        <begin position="266"/>
        <end position="323"/>
    </location>
</feature>
<feature type="compositionally biased region" description="Basic and acidic residues" evidence="1">
    <location>
        <begin position="145"/>
        <end position="154"/>
    </location>
</feature>
<evidence type="ECO:0000313" key="3">
    <source>
        <dbReference type="Proteomes" id="UP000004980"/>
    </source>
</evidence>
<dbReference type="EMBL" id="AKAU01000098">
    <property type="protein sequence ID" value="EIM99510.1"/>
    <property type="molecule type" value="Genomic_DNA"/>
</dbReference>
<feature type="region of interest" description="Disordered" evidence="1">
    <location>
        <begin position="125"/>
        <end position="184"/>
    </location>
</feature>
<protein>
    <submittedName>
        <fullName evidence="2">Uncharacterized protein</fullName>
    </submittedName>
</protein>
<reference evidence="2 3" key="1">
    <citation type="journal article" date="2012" name="J. Bacteriol.">
        <title>Draft Genome Sequence of the Soil Bacterium Burkholderia terrae Strain BS001, Which Interacts with Fungal Surface Structures.</title>
        <authorList>
            <person name="Nazir R."/>
            <person name="Hansen M.A."/>
            <person name="Sorensen S."/>
            <person name="van Elsas J.D."/>
        </authorList>
    </citation>
    <scope>NUCLEOTIDE SEQUENCE [LARGE SCALE GENOMIC DNA]</scope>
    <source>
        <strain evidence="2 3">BS001</strain>
    </source>
</reference>